<protein>
    <submittedName>
        <fullName evidence="1">Uncharacterized protein</fullName>
    </submittedName>
</protein>
<sequence length="215" mass="23869">MEFDSQRSDDPVVEFAFLAPHVFPYIRFVIGSEYIADLAARYLFHPARCNSSFGGLSPVAGVVVSFLPRSVRIERLGSPERPLGCVFYRLVTRPFLEARSLLPEFGLEGLEISVSLIEIGFSCRGSRFDLGLRSDLVVRIDRGLTLGPVLRIRLEGFDASGLFRPSHQYPLVQWSDSAISVTAPRSPVLRIDLFLLVGVGLLHWLRGPSHLGSIT</sequence>
<evidence type="ECO:0000313" key="1">
    <source>
        <dbReference type="EMBL" id="KAF2562013.1"/>
    </source>
</evidence>
<dbReference type="EMBL" id="QGKY02001250">
    <property type="protein sequence ID" value="KAF2562013.1"/>
    <property type="molecule type" value="Genomic_DNA"/>
</dbReference>
<name>A0A3N6QHF3_BRACR</name>
<comment type="caution">
    <text evidence="1">The sequence shown here is derived from an EMBL/GenBank/DDBJ whole genome shotgun (WGS) entry which is preliminary data.</text>
</comment>
<proteinExistence type="predicted"/>
<dbReference type="EMBL" id="QGKW02000717">
    <property type="protein sequence ID" value="KAF2598044.1"/>
    <property type="molecule type" value="Genomic_DNA"/>
</dbReference>
<dbReference type="AlphaFoldDB" id="A0A3N6QHF3"/>
<gene>
    <name evidence="2" type="ORF">F2Q68_00010091</name>
    <name evidence="1" type="ORF">F2Q70_00017140</name>
</gene>
<organism evidence="1">
    <name type="scientific">Brassica cretica</name>
    <name type="common">Mustard</name>
    <dbReference type="NCBI Taxonomy" id="69181"/>
    <lineage>
        <taxon>Eukaryota</taxon>
        <taxon>Viridiplantae</taxon>
        <taxon>Streptophyta</taxon>
        <taxon>Embryophyta</taxon>
        <taxon>Tracheophyta</taxon>
        <taxon>Spermatophyta</taxon>
        <taxon>Magnoliopsida</taxon>
        <taxon>eudicotyledons</taxon>
        <taxon>Gunneridae</taxon>
        <taxon>Pentapetalae</taxon>
        <taxon>rosids</taxon>
        <taxon>malvids</taxon>
        <taxon>Brassicales</taxon>
        <taxon>Brassicaceae</taxon>
        <taxon>Brassiceae</taxon>
        <taxon>Brassica</taxon>
    </lineage>
</organism>
<evidence type="ECO:0000313" key="2">
    <source>
        <dbReference type="EMBL" id="KAF2598044.1"/>
    </source>
</evidence>
<accession>A0A3N6QHF3</accession>
<reference evidence="1" key="1">
    <citation type="submission" date="2019-12" db="EMBL/GenBank/DDBJ databases">
        <title>Genome sequencing and annotation of Brassica cretica.</title>
        <authorList>
            <person name="Studholme D.J."/>
            <person name="Sarris P.F."/>
        </authorList>
    </citation>
    <scope>NUCLEOTIDE SEQUENCE</scope>
    <source>
        <strain evidence="2">PFS-001/15</strain>
        <strain evidence="1">PFS-102/07</strain>
        <tissue evidence="1">Leaf</tissue>
    </source>
</reference>
<dbReference type="Proteomes" id="UP000712281">
    <property type="component" value="Unassembled WGS sequence"/>
</dbReference>